<feature type="compositionally biased region" description="Acidic residues" evidence="4">
    <location>
        <begin position="166"/>
        <end position="181"/>
    </location>
</feature>
<name>A0A8K0P4E4_LADFU</name>
<evidence type="ECO:0000256" key="2">
    <source>
        <dbReference type="ARBA" id="ARBA00006311"/>
    </source>
</evidence>
<dbReference type="GO" id="GO:0010890">
    <property type="term" value="P:positive regulation of triglyceride storage"/>
    <property type="evidence" value="ECO:0007669"/>
    <property type="project" value="TreeGrafter"/>
</dbReference>
<reference evidence="5" key="2">
    <citation type="submission" date="2017-10" db="EMBL/GenBank/DDBJ databases">
        <title>Ladona fulva Genome sequencing and assembly.</title>
        <authorList>
            <person name="Murali S."/>
            <person name="Richards S."/>
            <person name="Bandaranaike D."/>
            <person name="Bellair M."/>
            <person name="Blankenburg K."/>
            <person name="Chao H."/>
            <person name="Dinh H."/>
            <person name="Doddapaneni H."/>
            <person name="Dugan-Rocha S."/>
            <person name="Elkadiri S."/>
            <person name="Gnanaolivu R."/>
            <person name="Hernandez B."/>
            <person name="Skinner E."/>
            <person name="Javaid M."/>
            <person name="Lee S."/>
            <person name="Li M."/>
            <person name="Ming W."/>
            <person name="Munidasa M."/>
            <person name="Muniz J."/>
            <person name="Nguyen L."/>
            <person name="Hughes D."/>
            <person name="Osuji N."/>
            <person name="Pu L.-L."/>
            <person name="Puazo M."/>
            <person name="Qu C."/>
            <person name="Quiroz J."/>
            <person name="Raj R."/>
            <person name="Weissenberger G."/>
            <person name="Xin Y."/>
            <person name="Zou X."/>
            <person name="Han Y."/>
            <person name="Worley K."/>
            <person name="Muzny D."/>
            <person name="Gibbs R."/>
        </authorList>
    </citation>
    <scope>NUCLEOTIDE SEQUENCE</scope>
    <source>
        <strain evidence="5">Sampled in the wild</strain>
    </source>
</reference>
<dbReference type="PANTHER" id="PTHR14024">
    <property type="entry name" value="PERILIPIN"/>
    <property type="match status" value="1"/>
</dbReference>
<dbReference type="GO" id="GO:0005811">
    <property type="term" value="C:lipid droplet"/>
    <property type="evidence" value="ECO:0007669"/>
    <property type="project" value="UniProtKB-SubCell"/>
</dbReference>
<accession>A0A8K0P4E4</accession>
<dbReference type="GO" id="GO:0005829">
    <property type="term" value="C:cytosol"/>
    <property type="evidence" value="ECO:0007669"/>
    <property type="project" value="TreeGrafter"/>
</dbReference>
<comment type="similarity">
    <text evidence="2">Belongs to the perilipin family.</text>
</comment>
<evidence type="ECO:0000256" key="4">
    <source>
        <dbReference type="SAM" id="MobiDB-lite"/>
    </source>
</evidence>
<dbReference type="GO" id="GO:0019915">
    <property type="term" value="P:lipid storage"/>
    <property type="evidence" value="ECO:0007669"/>
    <property type="project" value="TreeGrafter"/>
</dbReference>
<keyword evidence="6" id="KW-1185">Reference proteome</keyword>
<proteinExistence type="inferred from homology"/>
<dbReference type="PANTHER" id="PTHR14024:SF49">
    <property type="entry name" value="LIPID STORAGE DROPLETS SURFACE-BINDING PROTEIN 1"/>
    <property type="match status" value="1"/>
</dbReference>
<organism evidence="5 6">
    <name type="scientific">Ladona fulva</name>
    <name type="common">Scarce chaser dragonfly</name>
    <name type="synonym">Libellula fulva</name>
    <dbReference type="NCBI Taxonomy" id="123851"/>
    <lineage>
        <taxon>Eukaryota</taxon>
        <taxon>Metazoa</taxon>
        <taxon>Ecdysozoa</taxon>
        <taxon>Arthropoda</taxon>
        <taxon>Hexapoda</taxon>
        <taxon>Insecta</taxon>
        <taxon>Pterygota</taxon>
        <taxon>Palaeoptera</taxon>
        <taxon>Odonata</taxon>
        <taxon>Epiprocta</taxon>
        <taxon>Anisoptera</taxon>
        <taxon>Libelluloidea</taxon>
        <taxon>Libellulidae</taxon>
        <taxon>Ladona</taxon>
    </lineage>
</organism>
<dbReference type="AlphaFoldDB" id="A0A8K0P4E4"/>
<feature type="region of interest" description="Disordered" evidence="4">
    <location>
        <begin position="162"/>
        <end position="181"/>
    </location>
</feature>
<comment type="subcellular location">
    <subcellularLocation>
        <location evidence="1">Lipid droplet</location>
    </subcellularLocation>
</comment>
<evidence type="ECO:0000256" key="3">
    <source>
        <dbReference type="ARBA" id="ARBA00022677"/>
    </source>
</evidence>
<keyword evidence="3" id="KW-0551">Lipid droplet</keyword>
<reference evidence="5" key="1">
    <citation type="submission" date="2013-04" db="EMBL/GenBank/DDBJ databases">
        <authorList>
            <person name="Qu J."/>
            <person name="Murali S.C."/>
            <person name="Bandaranaike D."/>
            <person name="Bellair M."/>
            <person name="Blankenburg K."/>
            <person name="Chao H."/>
            <person name="Dinh H."/>
            <person name="Doddapaneni H."/>
            <person name="Downs B."/>
            <person name="Dugan-Rocha S."/>
            <person name="Elkadiri S."/>
            <person name="Gnanaolivu R.D."/>
            <person name="Hernandez B."/>
            <person name="Javaid M."/>
            <person name="Jayaseelan J.C."/>
            <person name="Lee S."/>
            <person name="Li M."/>
            <person name="Ming W."/>
            <person name="Munidasa M."/>
            <person name="Muniz J."/>
            <person name="Nguyen L."/>
            <person name="Ongeri F."/>
            <person name="Osuji N."/>
            <person name="Pu L.-L."/>
            <person name="Puazo M."/>
            <person name="Qu C."/>
            <person name="Quiroz J."/>
            <person name="Raj R."/>
            <person name="Weissenberger G."/>
            <person name="Xin Y."/>
            <person name="Zou X."/>
            <person name="Han Y."/>
            <person name="Richards S."/>
            <person name="Worley K."/>
            <person name="Muzny D."/>
            <person name="Gibbs R."/>
        </authorList>
    </citation>
    <scope>NUCLEOTIDE SEQUENCE</scope>
    <source>
        <strain evidence="5">Sampled in the wild</strain>
    </source>
</reference>
<evidence type="ECO:0000313" key="6">
    <source>
        <dbReference type="Proteomes" id="UP000792457"/>
    </source>
</evidence>
<evidence type="ECO:0000313" key="5">
    <source>
        <dbReference type="EMBL" id="KAG8232702.1"/>
    </source>
</evidence>
<dbReference type="Pfam" id="PF03036">
    <property type="entry name" value="Perilipin"/>
    <property type="match status" value="1"/>
</dbReference>
<gene>
    <name evidence="5" type="ORF">J437_LFUL014720</name>
</gene>
<dbReference type="OrthoDB" id="376826at2759"/>
<feature type="region of interest" description="Disordered" evidence="4">
    <location>
        <begin position="315"/>
        <end position="386"/>
    </location>
</feature>
<evidence type="ECO:0000256" key="1">
    <source>
        <dbReference type="ARBA" id="ARBA00004502"/>
    </source>
</evidence>
<dbReference type="InterPro" id="IPR004279">
    <property type="entry name" value="Perilipin"/>
</dbReference>
<dbReference type="Proteomes" id="UP000792457">
    <property type="component" value="Unassembled WGS sequence"/>
</dbReference>
<comment type="caution">
    <text evidence="5">The sequence shown here is derived from an EMBL/GenBank/DDBJ whole genome shotgun (WGS) entry which is preliminary data.</text>
</comment>
<feature type="compositionally biased region" description="Basic and acidic residues" evidence="4">
    <location>
        <begin position="366"/>
        <end position="386"/>
    </location>
</feature>
<protein>
    <submittedName>
        <fullName evidence="5">Uncharacterized protein</fullName>
    </submittedName>
</protein>
<dbReference type="EMBL" id="KZ308644">
    <property type="protein sequence ID" value="KAG8232702.1"/>
    <property type="molecule type" value="Genomic_DNA"/>
</dbReference>
<feature type="compositionally biased region" description="Basic and acidic residues" evidence="4">
    <location>
        <begin position="315"/>
        <end position="338"/>
    </location>
</feature>
<sequence>MTEMGDSQPASETGPTLPQLQSVARISKLPIVESAIGVASGIYGRVKESNRVVSWTLNQAEGVGAAALVPVATRLGTPIQAVDTILGKGIDIVEEKVPAIKLTPQEMLDNTKKMVADGLGLNAISQDSSMTARVVGVGMGVATTGLRSAVAIVEMFLDKNYPNVQPDEETDNTESADENEEDIPEPFKVLLRWQKVTRRMQRVVSNSVKRQRDDIAGFLGRMGEYLKDAHPKVIDKVAMTYAEIAKTVQDKNVSTKDMASRVAYQMTSLAVEILGDVGSGIASLPGGLVARLDDAQKYGLDIVRSLLQLGPKKEAKEESVNGCDSDEKAKQLISRQDKGTSPSPPEQTQEPVPAKEPTPVISETKPTTDEKAPAKKVEPAGKKSAS</sequence>